<proteinExistence type="predicted"/>
<dbReference type="PROSITE" id="PS51257">
    <property type="entry name" value="PROKAR_LIPOPROTEIN"/>
    <property type="match status" value="1"/>
</dbReference>
<protein>
    <submittedName>
        <fullName evidence="2">Uncharacterized protein</fullName>
    </submittedName>
</protein>
<accession>A0ABT1N1T8</accession>
<name>A0ABT1N1T8_9GAMM</name>
<gene>
    <name evidence="2" type="ORF">NHN17_11625</name>
</gene>
<evidence type="ECO:0000313" key="2">
    <source>
        <dbReference type="EMBL" id="MCQ1058702.1"/>
    </source>
</evidence>
<keyword evidence="3" id="KW-1185">Reference proteome</keyword>
<dbReference type="EMBL" id="JANEYT010000023">
    <property type="protein sequence ID" value="MCQ1058702.1"/>
    <property type="molecule type" value="Genomic_DNA"/>
</dbReference>
<sequence length="171" mass="19409">MKLAALILSTALMPSIAFASSTSCESKKYHQYIDASLSWYESLVTLAVDKEPDLKEVGQWFLEGRKHHFELNRDAFDWYLANDKDKLALSLPVESWLNLTQQDVKALSEEQNSDLGKAAKLAFDDRQSKPHPKNYALRSAFAELLTHPGNIEKPLNAYNEKMTALTEMECQ</sequence>
<comment type="caution">
    <text evidence="2">The sequence shown here is derived from an EMBL/GenBank/DDBJ whole genome shotgun (WGS) entry which is preliminary data.</text>
</comment>
<feature type="chain" id="PRO_5047371656" evidence="1">
    <location>
        <begin position="20"/>
        <end position="171"/>
    </location>
</feature>
<evidence type="ECO:0000256" key="1">
    <source>
        <dbReference type="SAM" id="SignalP"/>
    </source>
</evidence>
<feature type="signal peptide" evidence="1">
    <location>
        <begin position="1"/>
        <end position="19"/>
    </location>
</feature>
<organism evidence="2 3">
    <name type="scientific">Photobacterium pectinilyticum</name>
    <dbReference type="NCBI Taxonomy" id="2906793"/>
    <lineage>
        <taxon>Bacteria</taxon>
        <taxon>Pseudomonadati</taxon>
        <taxon>Pseudomonadota</taxon>
        <taxon>Gammaproteobacteria</taxon>
        <taxon>Vibrionales</taxon>
        <taxon>Vibrionaceae</taxon>
        <taxon>Photobacterium</taxon>
    </lineage>
</organism>
<evidence type="ECO:0000313" key="3">
    <source>
        <dbReference type="Proteomes" id="UP001524460"/>
    </source>
</evidence>
<dbReference type="Proteomes" id="UP001524460">
    <property type="component" value="Unassembled WGS sequence"/>
</dbReference>
<dbReference type="RefSeq" id="WP_255042704.1">
    <property type="nucleotide sequence ID" value="NZ_JANEYT010000023.1"/>
</dbReference>
<keyword evidence="1" id="KW-0732">Signal</keyword>
<reference evidence="2 3" key="1">
    <citation type="submission" date="2022-07" db="EMBL/GenBank/DDBJ databases">
        <title>Photobacterium pectinilyticum sp. nov., a marine bacterium isolated from surface seawater of Qingdao offshore.</title>
        <authorList>
            <person name="Wang X."/>
        </authorList>
    </citation>
    <scope>NUCLEOTIDE SEQUENCE [LARGE SCALE GENOMIC DNA]</scope>
    <source>
        <strain evidence="2 3">ZSDE20</strain>
    </source>
</reference>